<organism evidence="4 5">
    <name type="scientific">Porites evermanni</name>
    <dbReference type="NCBI Taxonomy" id="104178"/>
    <lineage>
        <taxon>Eukaryota</taxon>
        <taxon>Metazoa</taxon>
        <taxon>Cnidaria</taxon>
        <taxon>Anthozoa</taxon>
        <taxon>Hexacorallia</taxon>
        <taxon>Scleractinia</taxon>
        <taxon>Fungiina</taxon>
        <taxon>Poritidae</taxon>
        <taxon>Porites</taxon>
    </lineage>
</organism>
<accession>A0ABN8MIE2</accession>
<dbReference type="Gene3D" id="1.25.40.420">
    <property type="match status" value="1"/>
</dbReference>
<dbReference type="Pfam" id="PF00651">
    <property type="entry name" value="BTB"/>
    <property type="match status" value="1"/>
</dbReference>
<evidence type="ECO:0000313" key="5">
    <source>
        <dbReference type="Proteomes" id="UP001159427"/>
    </source>
</evidence>
<name>A0ABN8MIE2_9CNID</name>
<keyword evidence="2" id="KW-0963">Cytoplasm</keyword>
<evidence type="ECO:0000259" key="3">
    <source>
        <dbReference type="PROSITE" id="PS50097"/>
    </source>
</evidence>
<dbReference type="Gene3D" id="3.30.710.10">
    <property type="entry name" value="Potassium Channel Kv1.1, Chain A"/>
    <property type="match status" value="1"/>
</dbReference>
<proteinExistence type="predicted"/>
<dbReference type="Pfam" id="PF08005">
    <property type="entry name" value="PHR"/>
    <property type="match status" value="1"/>
</dbReference>
<feature type="domain" description="BTB" evidence="3">
    <location>
        <begin position="30"/>
        <end position="106"/>
    </location>
</feature>
<evidence type="ECO:0000256" key="1">
    <source>
        <dbReference type="ARBA" id="ARBA00004496"/>
    </source>
</evidence>
<dbReference type="PANTHER" id="PTHR45774">
    <property type="entry name" value="BTB/POZ DOMAIN-CONTAINING"/>
    <property type="match status" value="1"/>
</dbReference>
<dbReference type="Proteomes" id="UP001159427">
    <property type="component" value="Unassembled WGS sequence"/>
</dbReference>
<dbReference type="InterPro" id="IPR011705">
    <property type="entry name" value="BACK"/>
</dbReference>
<dbReference type="SUPFAM" id="SSF54695">
    <property type="entry name" value="POZ domain"/>
    <property type="match status" value="1"/>
</dbReference>
<dbReference type="Gene3D" id="2.60.120.820">
    <property type="entry name" value="PHR domain"/>
    <property type="match status" value="1"/>
</dbReference>
<dbReference type="PROSITE" id="PS50097">
    <property type="entry name" value="BTB"/>
    <property type="match status" value="1"/>
</dbReference>
<keyword evidence="5" id="KW-1185">Reference proteome</keyword>
<dbReference type="SMART" id="SM00875">
    <property type="entry name" value="BACK"/>
    <property type="match status" value="1"/>
</dbReference>
<dbReference type="Pfam" id="PF07707">
    <property type="entry name" value="BACK"/>
    <property type="match status" value="1"/>
</dbReference>
<sequence>MAGVVNDNWQTELPSIEERTMFIFNKELMSDVKFVFTEANDDGSKKAKLAIPAHKFVLGIGSPVFYAMFYGPMAETTDSIELPDCDYESLLELFRHLYGDEAILSESNVMQVYYLAKKYMVPSLVERCTEHMRENVEGSNVFSVLLLAKKFEEKSLEDRCWGVIKTETTEAVMSEDFVTLERSLVESIVKMERLFVKEVELFKAVDLWSTKEIERRGLTINVSTKREVLGEEIVKAIKFPLMSQKEFMSVVPDSNILTVKEVVDMMKHFSDITEVSLPFNQSPRSGPHKRCLRFNITNGSVSTKSFSKPAVTQNIPFIINKGIFLHGVQFFGKYGGNYIVDVKIFEGTEFFSDTCLFTRCGIHISQTYKDETFSSISYFDVLFNNPVCLEGGKEYRIDATINGPPGNYINSSHEEKFVECAGVTFTFKKRATGNQISCQFPALIFSV</sequence>
<protein>
    <recommendedName>
        <fullName evidence="3">BTB domain-containing protein</fullName>
    </recommendedName>
</protein>
<comment type="caution">
    <text evidence="4">The sequence shown here is derived from an EMBL/GenBank/DDBJ whole genome shotgun (WGS) entry which is preliminary data.</text>
</comment>
<dbReference type="EMBL" id="CALNXI010000501">
    <property type="protein sequence ID" value="CAH3028268.1"/>
    <property type="molecule type" value="Genomic_DNA"/>
</dbReference>
<dbReference type="SMART" id="SM00225">
    <property type="entry name" value="BTB"/>
    <property type="match status" value="1"/>
</dbReference>
<dbReference type="InterPro" id="IPR000210">
    <property type="entry name" value="BTB/POZ_dom"/>
</dbReference>
<evidence type="ECO:0000256" key="2">
    <source>
        <dbReference type="ARBA" id="ARBA00022490"/>
    </source>
</evidence>
<dbReference type="PANTHER" id="PTHR45774:SF3">
    <property type="entry name" value="BTB (POZ) DOMAIN-CONTAINING 2B-RELATED"/>
    <property type="match status" value="1"/>
</dbReference>
<gene>
    <name evidence="4" type="ORF">PEVE_00033702</name>
</gene>
<dbReference type="InterPro" id="IPR012983">
    <property type="entry name" value="PHR"/>
</dbReference>
<dbReference type="InterPro" id="IPR038648">
    <property type="entry name" value="PHR_sf"/>
</dbReference>
<dbReference type="InterPro" id="IPR011333">
    <property type="entry name" value="SKP1/BTB/POZ_sf"/>
</dbReference>
<comment type="subcellular location">
    <subcellularLocation>
        <location evidence="1">Cytoplasm</location>
    </subcellularLocation>
</comment>
<evidence type="ECO:0000313" key="4">
    <source>
        <dbReference type="EMBL" id="CAH3028268.1"/>
    </source>
</evidence>
<reference evidence="4 5" key="1">
    <citation type="submission" date="2022-05" db="EMBL/GenBank/DDBJ databases">
        <authorList>
            <consortium name="Genoscope - CEA"/>
            <person name="William W."/>
        </authorList>
    </citation>
    <scope>NUCLEOTIDE SEQUENCE [LARGE SCALE GENOMIC DNA]</scope>
</reference>